<sequence>MRPLMEKLKNGQLQTSKGVSFLEAKYQIMLQYILQLTFFIHAKLSGQRIKDHPVVDSLVELRVVLERMKPVEAKLKYQIDKLVRTAVMGTQANKDTSVNDPMAFKPNPMNLMNKDDDDNESEEEDDDDTMTMRTNGDSKNDVYRPPKMAPVSYDETGGSKKSKYERDQERLHEKASRSRVIQDLMTEMNDAPEEVDALGGVNEGTGYGERMDRKIAEKNDYEENNYVRLQVTRKEKKHLLAKNKMRFESEFDNLNDFSNLVGIQEVNERENERFRNVLNRNNKNATQPRGQKRSASGGDKFHGVIGGDAKSRNKFQRNVKYARNSKKN</sequence>
<dbReference type="Pfam" id="PF04000">
    <property type="entry name" value="Sas10_Utp3"/>
    <property type="match status" value="1"/>
</dbReference>
<dbReference type="EMBL" id="MCGE01000039">
    <property type="protein sequence ID" value="ORZ06464.1"/>
    <property type="molecule type" value="Genomic_DNA"/>
</dbReference>
<organism evidence="2 3">
    <name type="scientific">Absidia repens</name>
    <dbReference type="NCBI Taxonomy" id="90262"/>
    <lineage>
        <taxon>Eukaryota</taxon>
        <taxon>Fungi</taxon>
        <taxon>Fungi incertae sedis</taxon>
        <taxon>Mucoromycota</taxon>
        <taxon>Mucoromycotina</taxon>
        <taxon>Mucoromycetes</taxon>
        <taxon>Mucorales</taxon>
        <taxon>Cunninghamellaceae</taxon>
        <taxon>Absidia</taxon>
    </lineage>
</organism>
<name>A0A1X2I014_9FUNG</name>
<reference evidence="2 3" key="1">
    <citation type="submission" date="2016-07" db="EMBL/GenBank/DDBJ databases">
        <title>Pervasive Adenine N6-methylation of Active Genes in Fungi.</title>
        <authorList>
            <consortium name="DOE Joint Genome Institute"/>
            <person name="Mondo S.J."/>
            <person name="Dannebaum R.O."/>
            <person name="Kuo R.C."/>
            <person name="Labutti K."/>
            <person name="Haridas S."/>
            <person name="Kuo A."/>
            <person name="Salamov A."/>
            <person name="Ahrendt S.R."/>
            <person name="Lipzen A."/>
            <person name="Sullivan W."/>
            <person name="Andreopoulos W.B."/>
            <person name="Clum A."/>
            <person name="Lindquist E."/>
            <person name="Daum C."/>
            <person name="Ramamoorthy G.K."/>
            <person name="Gryganskyi A."/>
            <person name="Culley D."/>
            <person name="Magnuson J.K."/>
            <person name="James T.Y."/>
            <person name="O'Malley M.A."/>
            <person name="Stajich J.E."/>
            <person name="Spatafora J.W."/>
            <person name="Visel A."/>
            <person name="Grigoriev I.V."/>
        </authorList>
    </citation>
    <scope>NUCLEOTIDE SEQUENCE [LARGE SCALE GENOMIC DNA]</scope>
    <source>
        <strain evidence="2 3">NRRL 1336</strain>
    </source>
</reference>
<keyword evidence="3" id="KW-1185">Reference proteome</keyword>
<dbReference type="OrthoDB" id="203440at2759"/>
<feature type="region of interest" description="Disordered" evidence="1">
    <location>
        <begin position="93"/>
        <end position="177"/>
    </location>
</feature>
<dbReference type="PANTHER" id="PTHR13237">
    <property type="entry name" value="SOMETHING ABOUT SILENCING PROTEIN 10-RELATED"/>
    <property type="match status" value="1"/>
</dbReference>
<protein>
    <submittedName>
        <fullName evidence="2">Sas10/Utp3/C1D family-domain-containing protein</fullName>
    </submittedName>
</protein>
<dbReference type="GO" id="GO:0000462">
    <property type="term" value="P:maturation of SSU-rRNA from tricistronic rRNA transcript (SSU-rRNA, 5.8S rRNA, LSU-rRNA)"/>
    <property type="evidence" value="ECO:0007669"/>
    <property type="project" value="TreeGrafter"/>
</dbReference>
<gene>
    <name evidence="2" type="ORF">BCR42DRAFT_397765</name>
</gene>
<evidence type="ECO:0000256" key="1">
    <source>
        <dbReference type="SAM" id="MobiDB-lite"/>
    </source>
</evidence>
<feature type="region of interest" description="Disordered" evidence="1">
    <location>
        <begin position="278"/>
        <end position="328"/>
    </location>
</feature>
<proteinExistence type="predicted"/>
<comment type="caution">
    <text evidence="2">The sequence shown here is derived from an EMBL/GenBank/DDBJ whole genome shotgun (WGS) entry which is preliminary data.</text>
</comment>
<dbReference type="STRING" id="90262.A0A1X2I014"/>
<evidence type="ECO:0000313" key="3">
    <source>
        <dbReference type="Proteomes" id="UP000193560"/>
    </source>
</evidence>
<dbReference type="GO" id="GO:0032040">
    <property type="term" value="C:small-subunit processome"/>
    <property type="evidence" value="ECO:0007669"/>
    <property type="project" value="TreeGrafter"/>
</dbReference>
<dbReference type="InterPro" id="IPR007146">
    <property type="entry name" value="Sas10/Utp3/C1D"/>
</dbReference>
<feature type="compositionally biased region" description="Acidic residues" evidence="1">
    <location>
        <begin position="115"/>
        <end position="129"/>
    </location>
</feature>
<evidence type="ECO:0000313" key="2">
    <source>
        <dbReference type="EMBL" id="ORZ06464.1"/>
    </source>
</evidence>
<feature type="compositionally biased region" description="Basic and acidic residues" evidence="1">
    <location>
        <begin position="162"/>
        <end position="176"/>
    </location>
</feature>
<accession>A0A1X2I014</accession>
<dbReference type="AlphaFoldDB" id="A0A1X2I014"/>
<dbReference type="Proteomes" id="UP000193560">
    <property type="component" value="Unassembled WGS sequence"/>
</dbReference>
<dbReference type="PANTHER" id="PTHR13237:SF9">
    <property type="entry name" value="NEUROGUIDIN"/>
    <property type="match status" value="1"/>
</dbReference>